<evidence type="ECO:0008006" key="3">
    <source>
        <dbReference type="Google" id="ProtNLM"/>
    </source>
</evidence>
<proteinExistence type="predicted"/>
<dbReference type="OrthoDB" id="9773927at2"/>
<evidence type="ECO:0000313" key="1">
    <source>
        <dbReference type="EMBL" id="PDV97069.1"/>
    </source>
</evidence>
<dbReference type="Proteomes" id="UP000220922">
    <property type="component" value="Unassembled WGS sequence"/>
</dbReference>
<keyword evidence="2" id="KW-1185">Reference proteome</keyword>
<dbReference type="InterPro" id="IPR039498">
    <property type="entry name" value="NTP_transf_5"/>
</dbReference>
<reference evidence="1 2" key="1">
    <citation type="submission" date="2016-05" db="EMBL/GenBank/DDBJ databases">
        <authorList>
            <person name="Lavstsen T."/>
            <person name="Jespersen J.S."/>
        </authorList>
    </citation>
    <scope>NUCLEOTIDE SEQUENCE [LARGE SCALE GENOMIC DNA]</scope>
    <source>
        <strain evidence="1 2">B7-9</strain>
    </source>
</reference>
<comment type="caution">
    <text evidence="1">The sequence shown here is derived from an EMBL/GenBank/DDBJ whole genome shotgun (WGS) entry which is preliminary data.</text>
</comment>
<gene>
    <name evidence="1" type="ORF">A9Q02_19525</name>
</gene>
<dbReference type="AlphaFoldDB" id="A0A2H3KH47"/>
<dbReference type="RefSeq" id="WP_097654829.1">
    <property type="nucleotide sequence ID" value="NZ_LYXE01000167.1"/>
</dbReference>
<dbReference type="EMBL" id="LYXE01000167">
    <property type="protein sequence ID" value="PDV97069.1"/>
    <property type="molecule type" value="Genomic_DNA"/>
</dbReference>
<sequence length="373" mass="41761">MNLSPSTQALLHAVLRPEETYPQAVQTWLATTELNRLEPGQFHLLPLIVPQLQRIAPKHPWLPRIKGIYRRVWYANQRAIRAASDVWQVFDAVGQSALLLGPAALALTVYDTQALRPIGVPQVLVPTEDRGTAIQTLSAAGWQPSPPTASLTNERFVRWQAGYLFSRPTANQHVDQVRLCWHALPYAPLAAWGSQWFERAVPLAHASLQAQTLDPTDQLLQALTTGPALELIPLVDATRLIARSPIDWSRLVAMAAQSQLAFMLHEQLATMRALGVTDVPAPILAELALIDVPPYARALWHLDLIPPWERTARQRIQLNYAIFQQTAAMQHLAPHPGHLYAYLRTRLATDTLRATLKRSLQRLTTRLPLPHGY</sequence>
<accession>A0A2H3KH47</accession>
<protein>
    <recommendedName>
        <fullName evidence="3">Nucleotidyltransferase family protein</fullName>
    </recommendedName>
</protein>
<dbReference type="Pfam" id="PF14907">
    <property type="entry name" value="NTP_transf_5"/>
    <property type="match status" value="1"/>
</dbReference>
<organism evidence="1 2">
    <name type="scientific">Candidatus Chloroploca asiatica</name>
    <dbReference type="NCBI Taxonomy" id="1506545"/>
    <lineage>
        <taxon>Bacteria</taxon>
        <taxon>Bacillati</taxon>
        <taxon>Chloroflexota</taxon>
        <taxon>Chloroflexia</taxon>
        <taxon>Chloroflexales</taxon>
        <taxon>Chloroflexineae</taxon>
        <taxon>Oscillochloridaceae</taxon>
        <taxon>Candidatus Chloroploca</taxon>
    </lineage>
</organism>
<evidence type="ECO:0000313" key="2">
    <source>
        <dbReference type="Proteomes" id="UP000220922"/>
    </source>
</evidence>
<name>A0A2H3KH47_9CHLR</name>